<dbReference type="PANTHER" id="PTHR35300">
    <property type="entry name" value="COACTIVATOR CBP, KIX DOMAIN-CONTAINING PROTEIN-RELATED"/>
    <property type="match status" value="1"/>
</dbReference>
<evidence type="ECO:0000313" key="3">
    <source>
        <dbReference type="EMBL" id="CAH2051025.1"/>
    </source>
</evidence>
<dbReference type="InterPro" id="IPR036529">
    <property type="entry name" value="KIX_dom_sf"/>
</dbReference>
<reference evidence="3 4" key="1">
    <citation type="submission" date="2022-03" db="EMBL/GenBank/DDBJ databases">
        <authorList>
            <person name="Nunn A."/>
            <person name="Chopra R."/>
            <person name="Nunn A."/>
            <person name="Contreras Garrido A."/>
        </authorList>
    </citation>
    <scope>NUCLEOTIDE SEQUENCE [LARGE SCALE GENOMIC DNA]</scope>
</reference>
<dbReference type="GO" id="GO:0003712">
    <property type="term" value="F:transcription coregulator activity"/>
    <property type="evidence" value="ECO:0007669"/>
    <property type="project" value="InterPro"/>
</dbReference>
<evidence type="ECO:0000256" key="1">
    <source>
        <dbReference type="ARBA" id="ARBA00023242"/>
    </source>
</evidence>
<evidence type="ECO:0000313" key="4">
    <source>
        <dbReference type="Proteomes" id="UP000836841"/>
    </source>
</evidence>
<dbReference type="Gene3D" id="1.10.246.20">
    <property type="entry name" value="Coactivator CBP, KIX domain"/>
    <property type="match status" value="1"/>
</dbReference>
<comment type="caution">
    <text evidence="3">The sequence shown here is derived from an EMBL/GenBank/DDBJ whole genome shotgun (WGS) entry which is preliminary data.</text>
</comment>
<sequence length="287" mass="33011">SLEMTRPGPRPFECVRRAWHSESHQPMRGSLIQEIFRIVDEIHSSSTKRNKEWQQKLPTVVLKTEEIMYSKANSEAEYMDLKTLGHRANDAINTIIRRDESTETGELLQPCIEGSESRKTDKLPLFSEKFPPYASHNFSSVHPLYHENRVQSQDFQFSCCIPCNLNLNDRKPDKTNQTPKSVRRDPEGSDQNPYTGVVECDLSLRLAPLSAPYTSITHNWSQDVDDFRSRSSQKRTKSNGVTLPMDKGPYFFPKATLKPHCCSHRKDQPKLPCELNLTPKWHQKSGL</sequence>
<evidence type="ECO:0008006" key="5">
    <source>
        <dbReference type="Google" id="ProtNLM"/>
    </source>
</evidence>
<proteinExistence type="predicted"/>
<evidence type="ECO:0000256" key="2">
    <source>
        <dbReference type="SAM" id="MobiDB-lite"/>
    </source>
</evidence>
<feature type="region of interest" description="Disordered" evidence="2">
    <location>
        <begin position="170"/>
        <end position="194"/>
    </location>
</feature>
<dbReference type="AlphaFoldDB" id="A0AAU9RT37"/>
<dbReference type="PANTHER" id="PTHR35300:SF5">
    <property type="entry name" value="HISTONE ACETYLTRANSFERASE"/>
    <property type="match status" value="1"/>
</dbReference>
<protein>
    <recommendedName>
        <fullName evidence="5">Histone acetyltransferase</fullName>
    </recommendedName>
</protein>
<dbReference type="EMBL" id="CAJVSB020000462">
    <property type="protein sequence ID" value="CAH2051025.1"/>
    <property type="molecule type" value="Genomic_DNA"/>
</dbReference>
<gene>
    <name evidence="3" type="ORF">TAV2_LOCUS8706</name>
</gene>
<accession>A0AAU9RT37</accession>
<dbReference type="GO" id="GO:0006355">
    <property type="term" value="P:regulation of DNA-templated transcription"/>
    <property type="evidence" value="ECO:0007669"/>
    <property type="project" value="InterPro"/>
</dbReference>
<keyword evidence="4" id="KW-1185">Reference proteome</keyword>
<feature type="non-terminal residue" evidence="3">
    <location>
        <position position="1"/>
    </location>
</feature>
<keyword evidence="1" id="KW-0539">Nucleus</keyword>
<name>A0AAU9RT37_THLAR</name>
<dbReference type="Proteomes" id="UP000836841">
    <property type="component" value="Unassembled WGS sequence"/>
</dbReference>
<organism evidence="3 4">
    <name type="scientific">Thlaspi arvense</name>
    <name type="common">Field penny-cress</name>
    <dbReference type="NCBI Taxonomy" id="13288"/>
    <lineage>
        <taxon>Eukaryota</taxon>
        <taxon>Viridiplantae</taxon>
        <taxon>Streptophyta</taxon>
        <taxon>Embryophyta</taxon>
        <taxon>Tracheophyta</taxon>
        <taxon>Spermatophyta</taxon>
        <taxon>Magnoliopsida</taxon>
        <taxon>eudicotyledons</taxon>
        <taxon>Gunneridae</taxon>
        <taxon>Pentapetalae</taxon>
        <taxon>rosids</taxon>
        <taxon>malvids</taxon>
        <taxon>Brassicales</taxon>
        <taxon>Brassicaceae</taxon>
        <taxon>Thlaspideae</taxon>
        <taxon>Thlaspi</taxon>
    </lineage>
</organism>